<dbReference type="PANTHER" id="PTHR48444">
    <property type="entry name" value="DNA TOPOISOMERASE 6 SUBUNIT B"/>
    <property type="match status" value="1"/>
</dbReference>
<feature type="binding site" evidence="7">
    <location>
        <position position="427"/>
    </location>
    <ligand>
        <name>ATP</name>
        <dbReference type="ChEBI" id="CHEBI:30616"/>
    </ligand>
</feature>
<keyword evidence="10" id="KW-1185">Reference proteome</keyword>
<comment type="subunit">
    <text evidence="6 7">Homodimer. Heterotetramer of two Top6A and two Top6B chains.</text>
</comment>
<dbReference type="GeneID" id="42798259"/>
<dbReference type="Proteomes" id="UP000423396">
    <property type="component" value="Chromosome"/>
</dbReference>
<dbReference type="FunFam" id="3.30.230.10:FF:000091">
    <property type="entry name" value="Type 2 DNA topoisomerase 6 subunit B"/>
    <property type="match status" value="1"/>
</dbReference>
<dbReference type="SUPFAM" id="SSF46946">
    <property type="entry name" value="S13-like H2TH domain"/>
    <property type="match status" value="1"/>
</dbReference>
<dbReference type="EMBL" id="CP045483">
    <property type="protein sequence ID" value="QGR19269.1"/>
    <property type="molecule type" value="Genomic_DNA"/>
</dbReference>
<evidence type="ECO:0000256" key="3">
    <source>
        <dbReference type="ARBA" id="ARBA00023029"/>
    </source>
</evidence>
<sequence length="531" mass="60660">MSSEKYTSISPAEFFKRNPELAGFSNPARALYQTIRELVENALDATDVHGILPSIKILIDLINPEKQVYKVNVEDNGIGIPPHVVPNAFGRVLYSSKYVLRQTRGMYGLGVKAAVLYSQMYQDKPVEVYTSPINSKRIYYFKLKIDVTKNEPVVLEKYSVSNDKGWHGTSVTLYLVADWQRAKSRVYEYIKKTYVVAPYAEITFRDPDGNVMYYQRLTEKLPKPPEEVKPHPYGVDIELIKYLIAKLNKPLEVRDFLINEFQSIGDITADKILELANINKNKKVTNLTDEEISRLVEVMKKFEDFRPPSAEALSVIGSDIIELSLKKIFNPEFAAAITRKPKAYQGHPFIVEAGIAYGGSIPPSPEPVVLRYANKIPLIYDEKSDVIWKVVSEEMDWKRYGIEEEQPPLVVMVHLCSTKVPYKSAGKESIADVEEIEKEIKLALMDVARQLKAYISEKKKEEEAKKKLITYLKYIPEVSRSLAIFAAGEKEKVPEVQNSIKEQLLNLVLKKLEIEDKQLVEEIKNYKVEEL</sequence>
<dbReference type="GO" id="GO:0006260">
    <property type="term" value="P:DNA replication"/>
    <property type="evidence" value="ECO:0007669"/>
    <property type="project" value="UniProtKB-UniRule"/>
</dbReference>
<dbReference type="SUPFAM" id="SSF54211">
    <property type="entry name" value="Ribosomal protein S5 domain 2-like"/>
    <property type="match status" value="1"/>
</dbReference>
<feature type="binding site" evidence="7">
    <location>
        <position position="41"/>
    </location>
    <ligand>
        <name>ATP</name>
        <dbReference type="ChEBI" id="CHEBI:30616"/>
    </ligand>
</feature>
<evidence type="ECO:0000256" key="1">
    <source>
        <dbReference type="ARBA" id="ARBA00022741"/>
    </source>
</evidence>
<keyword evidence="1 7" id="KW-0547">Nucleotide-binding</keyword>
<feature type="binding site" evidence="7">
    <location>
        <begin position="96"/>
        <end position="97"/>
    </location>
    <ligand>
        <name>ATP</name>
        <dbReference type="ChEBI" id="CHEBI:30616"/>
    </ligand>
</feature>
<dbReference type="OrthoDB" id="65493at2157"/>
<dbReference type="AlphaFoldDB" id="A0A650CN56"/>
<feature type="domain" description="Histidine kinase/HSP90-like ATPase" evidence="8">
    <location>
        <begin position="26"/>
        <end position="147"/>
    </location>
</feature>
<evidence type="ECO:0000256" key="5">
    <source>
        <dbReference type="ARBA" id="ARBA00023235"/>
    </source>
</evidence>
<dbReference type="GO" id="GO:0005524">
    <property type="term" value="F:ATP binding"/>
    <property type="evidence" value="ECO:0007669"/>
    <property type="project" value="UniProtKB-UniRule"/>
</dbReference>
<name>A0A650CN56_9CREN</name>
<keyword evidence="5 7" id="KW-0413">Isomerase</keyword>
<evidence type="ECO:0000256" key="4">
    <source>
        <dbReference type="ARBA" id="ARBA00023125"/>
    </source>
</evidence>
<dbReference type="CDD" id="cd16933">
    <property type="entry name" value="HATPase_TopVIB-like"/>
    <property type="match status" value="1"/>
</dbReference>
<dbReference type="GO" id="GO:0006265">
    <property type="term" value="P:DNA topological change"/>
    <property type="evidence" value="ECO:0007669"/>
    <property type="project" value="UniProtKB-UniRule"/>
</dbReference>
<dbReference type="Gene3D" id="3.30.565.10">
    <property type="entry name" value="Histidine kinase-like ATPase, C-terminal domain"/>
    <property type="match status" value="1"/>
</dbReference>
<dbReference type="CDD" id="cd00823">
    <property type="entry name" value="TopoIIB_Trans"/>
    <property type="match status" value="1"/>
</dbReference>
<comment type="similarity">
    <text evidence="7">Belongs to the TOP6B family.</text>
</comment>
<dbReference type="GO" id="GO:0003677">
    <property type="term" value="F:DNA binding"/>
    <property type="evidence" value="ECO:0007669"/>
    <property type="project" value="UniProtKB-UniRule"/>
</dbReference>
<dbReference type="KEGG" id="sazo:D1868_04260"/>
<dbReference type="InterPro" id="IPR005734">
    <property type="entry name" value="TopoVI_B"/>
</dbReference>
<evidence type="ECO:0000313" key="10">
    <source>
        <dbReference type="Proteomes" id="UP000423396"/>
    </source>
</evidence>
<dbReference type="Pfam" id="PF09239">
    <property type="entry name" value="Topo-VIb_trans"/>
    <property type="match status" value="1"/>
</dbReference>
<evidence type="ECO:0000256" key="7">
    <source>
        <dbReference type="HAMAP-Rule" id="MF_00322"/>
    </source>
</evidence>
<protein>
    <recommendedName>
        <fullName evidence="7">Type 2 DNA topoisomerase 6 subunit B</fullName>
        <ecNumber evidence="7">5.6.2.2</ecNumber>
    </recommendedName>
    <alternativeName>
        <fullName evidence="7">Type II DNA topoisomerase VI subunit B</fullName>
        <shortName evidence="7">TopoVI-B</shortName>
    </alternativeName>
</protein>
<dbReference type="InterPro" id="IPR010979">
    <property type="entry name" value="Ribosomal_uS13-like_H2TH"/>
</dbReference>
<dbReference type="InterPro" id="IPR036890">
    <property type="entry name" value="HATPase_C_sf"/>
</dbReference>
<evidence type="ECO:0000259" key="8">
    <source>
        <dbReference type="SMART" id="SM00387"/>
    </source>
</evidence>
<gene>
    <name evidence="7" type="primary">top6B</name>
    <name evidence="9" type="ORF">D1868_04260</name>
</gene>
<comment type="catalytic activity">
    <reaction evidence="7">
        <text>ATP-dependent breakage, passage and rejoining of double-stranded DNA.</text>
        <dbReference type="EC" id="5.6.2.2"/>
    </reaction>
</comment>
<dbReference type="InterPro" id="IPR014721">
    <property type="entry name" value="Ribsml_uS5_D2-typ_fold_subgr"/>
</dbReference>
<evidence type="ECO:0000256" key="2">
    <source>
        <dbReference type="ARBA" id="ARBA00022840"/>
    </source>
</evidence>
<dbReference type="FunFam" id="3.30.565.10:FF:000062">
    <property type="entry name" value="Type 2 DNA topoisomerase 6 subunit B"/>
    <property type="match status" value="1"/>
</dbReference>
<evidence type="ECO:0000313" key="9">
    <source>
        <dbReference type="EMBL" id="QGR19269.1"/>
    </source>
</evidence>
<dbReference type="Gene3D" id="1.10.8.50">
    <property type="match status" value="1"/>
</dbReference>
<dbReference type="SUPFAM" id="SSF55874">
    <property type="entry name" value="ATPase domain of HSP90 chaperone/DNA topoisomerase II/histidine kinase"/>
    <property type="match status" value="1"/>
</dbReference>
<dbReference type="RefSeq" id="WP_156005877.1">
    <property type="nucleotide sequence ID" value="NZ_CP045483.1"/>
</dbReference>
<dbReference type="InterPro" id="IPR003594">
    <property type="entry name" value="HATPase_dom"/>
</dbReference>
<accession>A0A650CN56</accession>
<dbReference type="HAMAP" id="MF_00322">
    <property type="entry name" value="Top6B"/>
    <property type="match status" value="1"/>
</dbReference>
<dbReference type="NCBIfam" id="NF003218">
    <property type="entry name" value="PRK04184.1"/>
    <property type="match status" value="1"/>
</dbReference>
<dbReference type="PANTHER" id="PTHR48444:SF1">
    <property type="entry name" value="DNA TOPOISOMERASE 6 SUBUNIT B"/>
    <property type="match status" value="1"/>
</dbReference>
<dbReference type="Pfam" id="PF02518">
    <property type="entry name" value="HATPase_c"/>
    <property type="match status" value="1"/>
</dbReference>
<dbReference type="NCBIfam" id="TIGR01052">
    <property type="entry name" value="top6b"/>
    <property type="match status" value="1"/>
</dbReference>
<dbReference type="PIRSF" id="PIRSF006553">
    <property type="entry name" value="TopoVI_B"/>
    <property type="match status" value="1"/>
</dbReference>
<reference evidence="9 10" key="1">
    <citation type="submission" date="2019-10" db="EMBL/GenBank/DDBJ databases">
        <title>Genome Sequences from Six Type Strain Members of the Archaeal Family Sulfolobaceae: Acidianus ambivalens, Acidianus infernus, Metallosphaera prunae, Stygiolobus azoricus, Sulfolobus metallicus, and Sulfurisphaera ohwakuensis.</title>
        <authorList>
            <person name="Counts J.A."/>
            <person name="Kelly R.M."/>
        </authorList>
    </citation>
    <scope>NUCLEOTIDE SEQUENCE [LARGE SCALE GENOMIC DNA]</scope>
    <source>
        <strain evidence="9 10">FC6</strain>
    </source>
</reference>
<keyword evidence="3 7" id="KW-0799">Topoisomerase</keyword>
<proteinExistence type="inferred from homology"/>
<evidence type="ECO:0000256" key="6">
    <source>
        <dbReference type="ARBA" id="ARBA00063696"/>
    </source>
</evidence>
<feature type="binding site" evidence="7">
    <location>
        <begin position="105"/>
        <end position="112"/>
    </location>
    <ligand>
        <name>ATP</name>
        <dbReference type="ChEBI" id="CHEBI:30616"/>
    </ligand>
</feature>
<comment type="function">
    <text evidence="7">Relaxes both positive and negative superturns and exhibits a strong decatenase activity.</text>
</comment>
<keyword evidence="4 7" id="KW-0238">DNA-binding</keyword>
<dbReference type="GO" id="GO:0003918">
    <property type="term" value="F:DNA topoisomerase type II (double strand cut, ATP-hydrolyzing) activity"/>
    <property type="evidence" value="ECO:0007669"/>
    <property type="project" value="UniProtKB-UniRule"/>
</dbReference>
<dbReference type="SMART" id="SM00387">
    <property type="entry name" value="HATPase_c"/>
    <property type="match status" value="1"/>
</dbReference>
<dbReference type="InterPro" id="IPR015320">
    <property type="entry name" value="TopoVI_B_transducer"/>
</dbReference>
<dbReference type="EC" id="5.6.2.2" evidence="7"/>
<dbReference type="Gene3D" id="3.30.230.10">
    <property type="match status" value="1"/>
</dbReference>
<organism evidence="9 10">
    <name type="scientific">Stygiolobus azoricus</name>
    <dbReference type="NCBI Taxonomy" id="41675"/>
    <lineage>
        <taxon>Archaea</taxon>
        <taxon>Thermoproteota</taxon>
        <taxon>Thermoprotei</taxon>
        <taxon>Sulfolobales</taxon>
        <taxon>Sulfolobaceae</taxon>
        <taxon>Stygiolobus</taxon>
    </lineage>
</organism>
<keyword evidence="2 7" id="KW-0067">ATP-binding</keyword>
<feature type="binding site" evidence="7">
    <location>
        <position position="75"/>
    </location>
    <ligand>
        <name>ATP</name>
        <dbReference type="ChEBI" id="CHEBI:30616"/>
    </ligand>
</feature>
<dbReference type="InterPro" id="IPR020568">
    <property type="entry name" value="Ribosomal_Su5_D2-typ_SF"/>
</dbReference>